<dbReference type="PANTHER" id="PTHR10642:SF26">
    <property type="entry name" value="RIBONUCLEASE H1"/>
    <property type="match status" value="1"/>
</dbReference>
<dbReference type="InterPro" id="IPR036397">
    <property type="entry name" value="RNaseH_sf"/>
</dbReference>
<dbReference type="Pfam" id="PF00075">
    <property type="entry name" value="RNase_H"/>
    <property type="match status" value="1"/>
</dbReference>
<keyword evidence="10" id="KW-0963">Cytoplasm</keyword>
<keyword evidence="7 10" id="KW-0255">Endonuclease</keyword>
<dbReference type="InterPro" id="IPR050092">
    <property type="entry name" value="RNase_H"/>
</dbReference>
<evidence type="ECO:0000256" key="10">
    <source>
        <dbReference type="HAMAP-Rule" id="MF_00042"/>
    </source>
</evidence>
<gene>
    <name evidence="10" type="primary">rnhA</name>
    <name evidence="12" type="ORF">A2995_00110</name>
</gene>
<evidence type="ECO:0000256" key="2">
    <source>
        <dbReference type="ARBA" id="ARBA00005300"/>
    </source>
</evidence>
<dbReference type="EC" id="3.1.26.4" evidence="4 10"/>
<evidence type="ECO:0000313" key="12">
    <source>
        <dbReference type="EMBL" id="OGI88128.1"/>
    </source>
</evidence>
<protein>
    <recommendedName>
        <fullName evidence="4 10">Ribonuclease H</fullName>
        <shortName evidence="10">RNase H</shortName>
        <ecNumber evidence="4 10">3.1.26.4</ecNumber>
    </recommendedName>
</protein>
<reference evidence="12 13" key="1">
    <citation type="journal article" date="2016" name="Nat. Commun.">
        <title>Thousands of microbial genomes shed light on interconnected biogeochemical processes in an aquifer system.</title>
        <authorList>
            <person name="Anantharaman K."/>
            <person name="Brown C.T."/>
            <person name="Hug L.A."/>
            <person name="Sharon I."/>
            <person name="Castelle C.J."/>
            <person name="Probst A.J."/>
            <person name="Thomas B.C."/>
            <person name="Singh A."/>
            <person name="Wilkins M.J."/>
            <person name="Karaoz U."/>
            <person name="Brodie E.L."/>
            <person name="Williams K.H."/>
            <person name="Hubbard S.S."/>
            <person name="Banfield J.F."/>
        </authorList>
    </citation>
    <scope>NUCLEOTIDE SEQUENCE [LARGE SCALE GENOMIC DNA]</scope>
</reference>
<proteinExistence type="inferred from homology"/>
<evidence type="ECO:0000256" key="8">
    <source>
        <dbReference type="ARBA" id="ARBA00022801"/>
    </source>
</evidence>
<dbReference type="GO" id="GO:0000287">
    <property type="term" value="F:magnesium ion binding"/>
    <property type="evidence" value="ECO:0007669"/>
    <property type="project" value="UniProtKB-UniRule"/>
</dbReference>
<evidence type="ECO:0000256" key="6">
    <source>
        <dbReference type="ARBA" id="ARBA00022723"/>
    </source>
</evidence>
<feature type="binding site" evidence="10">
    <location>
        <position position="144"/>
    </location>
    <ligand>
        <name>Mg(2+)</name>
        <dbReference type="ChEBI" id="CHEBI:18420"/>
        <label>2</label>
    </ligand>
</feature>
<dbReference type="AlphaFoldDB" id="A0A1F6X1Y0"/>
<dbReference type="GO" id="GO:0003676">
    <property type="term" value="F:nucleic acid binding"/>
    <property type="evidence" value="ECO:0007669"/>
    <property type="project" value="InterPro"/>
</dbReference>
<dbReference type="SUPFAM" id="SSF53098">
    <property type="entry name" value="Ribonuclease H-like"/>
    <property type="match status" value="1"/>
</dbReference>
<evidence type="ECO:0000259" key="11">
    <source>
        <dbReference type="PROSITE" id="PS50879"/>
    </source>
</evidence>
<feature type="binding site" evidence="10">
    <location>
        <position position="50"/>
    </location>
    <ligand>
        <name>Mg(2+)</name>
        <dbReference type="ChEBI" id="CHEBI:18420"/>
        <label>1</label>
    </ligand>
</feature>
<organism evidence="12 13">
    <name type="scientific">Candidatus Nomurabacteria bacterium RIFCSPLOWO2_01_FULL_33_24</name>
    <dbReference type="NCBI Taxonomy" id="1801765"/>
    <lineage>
        <taxon>Bacteria</taxon>
        <taxon>Candidatus Nomuraibacteriota</taxon>
    </lineage>
</organism>
<dbReference type="InterPro" id="IPR002156">
    <property type="entry name" value="RNaseH_domain"/>
</dbReference>
<feature type="binding site" evidence="10">
    <location>
        <position position="76"/>
    </location>
    <ligand>
        <name>Mg(2+)</name>
        <dbReference type="ChEBI" id="CHEBI:18420"/>
        <label>1</label>
    </ligand>
</feature>
<dbReference type="PANTHER" id="PTHR10642">
    <property type="entry name" value="RIBONUCLEASE H1"/>
    <property type="match status" value="1"/>
</dbReference>
<dbReference type="HAMAP" id="MF_00042">
    <property type="entry name" value="RNase_H"/>
    <property type="match status" value="1"/>
</dbReference>
<evidence type="ECO:0000256" key="7">
    <source>
        <dbReference type="ARBA" id="ARBA00022759"/>
    </source>
</evidence>
<evidence type="ECO:0000313" key="13">
    <source>
        <dbReference type="Proteomes" id="UP000185809"/>
    </source>
</evidence>
<dbReference type="Proteomes" id="UP000185809">
    <property type="component" value="Unassembled WGS sequence"/>
</dbReference>
<comment type="catalytic activity">
    <reaction evidence="1 10">
        <text>Endonucleolytic cleavage to 5'-phosphomonoester.</text>
        <dbReference type="EC" id="3.1.26.4"/>
    </reaction>
</comment>
<comment type="similarity">
    <text evidence="2 10">Belongs to the RNase H family.</text>
</comment>
<keyword evidence="5 10" id="KW-0540">Nuclease</keyword>
<keyword evidence="8 10" id="KW-0378">Hydrolase</keyword>
<evidence type="ECO:0000256" key="1">
    <source>
        <dbReference type="ARBA" id="ARBA00000077"/>
    </source>
</evidence>
<comment type="function">
    <text evidence="10">Endonuclease that specifically degrades the RNA of RNA-DNA hybrids.</text>
</comment>
<sequence>MKKDKITIYTDGSSLGNPGPGGWGVLIQLKDKKIIELGGREEKTTNNRMELMAVIKAFKYLNDSRLGNNGLKLILDSEYVKKGITEWIYGWVQNNWRTKNRKPVLNQDLWKELIIIVQEYEKKNKIEWERIDSHTGVAGNERADQIAVSFAEDKPTPLKDER</sequence>
<dbReference type="InterPro" id="IPR012337">
    <property type="entry name" value="RNaseH-like_sf"/>
</dbReference>
<dbReference type="Gene3D" id="3.30.420.10">
    <property type="entry name" value="Ribonuclease H-like superfamily/Ribonuclease H"/>
    <property type="match status" value="1"/>
</dbReference>
<comment type="subunit">
    <text evidence="3 10">Monomer.</text>
</comment>
<keyword evidence="9 10" id="KW-0460">Magnesium</keyword>
<dbReference type="GO" id="GO:0043137">
    <property type="term" value="P:DNA replication, removal of RNA primer"/>
    <property type="evidence" value="ECO:0007669"/>
    <property type="project" value="TreeGrafter"/>
</dbReference>
<evidence type="ECO:0000256" key="3">
    <source>
        <dbReference type="ARBA" id="ARBA00011245"/>
    </source>
</evidence>
<dbReference type="CDD" id="cd09278">
    <property type="entry name" value="RNase_HI_prokaryote_like"/>
    <property type="match status" value="1"/>
</dbReference>
<dbReference type="EMBL" id="MFUP01000005">
    <property type="protein sequence ID" value="OGI88128.1"/>
    <property type="molecule type" value="Genomic_DNA"/>
</dbReference>
<evidence type="ECO:0000256" key="9">
    <source>
        <dbReference type="ARBA" id="ARBA00022842"/>
    </source>
</evidence>
<dbReference type="NCBIfam" id="NF001236">
    <property type="entry name" value="PRK00203.1"/>
    <property type="match status" value="1"/>
</dbReference>
<comment type="subcellular location">
    <subcellularLocation>
        <location evidence="10">Cytoplasm</location>
    </subcellularLocation>
</comment>
<feature type="binding site" evidence="10">
    <location>
        <position position="11"/>
    </location>
    <ligand>
        <name>Mg(2+)</name>
        <dbReference type="ChEBI" id="CHEBI:18420"/>
        <label>1</label>
    </ligand>
</feature>
<dbReference type="PROSITE" id="PS50879">
    <property type="entry name" value="RNASE_H_1"/>
    <property type="match status" value="1"/>
</dbReference>
<dbReference type="GO" id="GO:0005737">
    <property type="term" value="C:cytoplasm"/>
    <property type="evidence" value="ECO:0007669"/>
    <property type="project" value="UniProtKB-SubCell"/>
</dbReference>
<evidence type="ECO:0000256" key="5">
    <source>
        <dbReference type="ARBA" id="ARBA00022722"/>
    </source>
</evidence>
<dbReference type="InterPro" id="IPR022892">
    <property type="entry name" value="RNaseHI"/>
</dbReference>
<evidence type="ECO:0000256" key="4">
    <source>
        <dbReference type="ARBA" id="ARBA00012180"/>
    </source>
</evidence>
<comment type="cofactor">
    <cofactor evidence="10">
        <name>Mg(2+)</name>
        <dbReference type="ChEBI" id="CHEBI:18420"/>
    </cofactor>
    <text evidence="10">Binds 1 Mg(2+) ion per subunit. May bind a second metal ion at a regulatory site, or after substrate binding.</text>
</comment>
<accession>A0A1F6X1Y0</accession>
<keyword evidence="6 10" id="KW-0479">Metal-binding</keyword>
<comment type="caution">
    <text evidence="12">The sequence shown here is derived from an EMBL/GenBank/DDBJ whole genome shotgun (WGS) entry which is preliminary data.</text>
</comment>
<feature type="binding site" evidence="10">
    <location>
        <position position="11"/>
    </location>
    <ligand>
        <name>Mg(2+)</name>
        <dbReference type="ChEBI" id="CHEBI:18420"/>
        <label>2</label>
    </ligand>
</feature>
<feature type="domain" description="RNase H type-1" evidence="11">
    <location>
        <begin position="2"/>
        <end position="152"/>
    </location>
</feature>
<name>A0A1F6X1Y0_9BACT</name>
<dbReference type="GO" id="GO:0004523">
    <property type="term" value="F:RNA-DNA hybrid ribonuclease activity"/>
    <property type="evidence" value="ECO:0007669"/>
    <property type="project" value="UniProtKB-UniRule"/>
</dbReference>